<evidence type="ECO:0000313" key="3">
    <source>
        <dbReference type="Proteomes" id="UP000664144"/>
    </source>
</evidence>
<keyword evidence="3" id="KW-1185">Reference proteome</keyword>
<gene>
    <name evidence="2" type="ORF">J0X19_09470</name>
</gene>
<dbReference type="EMBL" id="JAFLQZ010000004">
    <property type="protein sequence ID" value="MBO0358171.1"/>
    <property type="molecule type" value="Genomic_DNA"/>
</dbReference>
<organism evidence="2 3">
    <name type="scientific">Hymenobacter telluris</name>
    <dbReference type="NCBI Taxonomy" id="2816474"/>
    <lineage>
        <taxon>Bacteria</taxon>
        <taxon>Pseudomonadati</taxon>
        <taxon>Bacteroidota</taxon>
        <taxon>Cytophagia</taxon>
        <taxon>Cytophagales</taxon>
        <taxon>Hymenobacteraceae</taxon>
        <taxon>Hymenobacter</taxon>
    </lineage>
</organism>
<evidence type="ECO:0000256" key="1">
    <source>
        <dbReference type="SAM" id="SignalP"/>
    </source>
</evidence>
<comment type="caution">
    <text evidence="2">The sequence shown here is derived from an EMBL/GenBank/DDBJ whole genome shotgun (WGS) entry which is preliminary data.</text>
</comment>
<keyword evidence="1" id="KW-0732">Signal</keyword>
<name>A0A939EVW6_9BACT</name>
<reference evidence="2" key="1">
    <citation type="submission" date="2021-03" db="EMBL/GenBank/DDBJ databases">
        <authorList>
            <person name="Kim M.K."/>
        </authorList>
    </citation>
    <scope>NUCLEOTIDE SEQUENCE</scope>
    <source>
        <strain evidence="2">BT186</strain>
    </source>
</reference>
<feature type="signal peptide" evidence="1">
    <location>
        <begin position="1"/>
        <end position="22"/>
    </location>
</feature>
<evidence type="ECO:0000313" key="2">
    <source>
        <dbReference type="EMBL" id="MBO0358171.1"/>
    </source>
</evidence>
<dbReference type="Proteomes" id="UP000664144">
    <property type="component" value="Unassembled WGS sequence"/>
</dbReference>
<protein>
    <submittedName>
        <fullName evidence="2">T9SS type A sorting domain-containing protein</fullName>
    </submittedName>
</protein>
<dbReference type="RefSeq" id="WP_206984088.1">
    <property type="nucleotide sequence ID" value="NZ_JAFLQZ010000004.1"/>
</dbReference>
<dbReference type="NCBIfam" id="TIGR04183">
    <property type="entry name" value="Por_Secre_tail"/>
    <property type="match status" value="1"/>
</dbReference>
<dbReference type="InterPro" id="IPR026444">
    <property type="entry name" value="Secre_tail"/>
</dbReference>
<proteinExistence type="predicted"/>
<feature type="chain" id="PRO_5037965100" evidence="1">
    <location>
        <begin position="23"/>
        <end position="407"/>
    </location>
</feature>
<accession>A0A939EVW6</accession>
<dbReference type="AlphaFoldDB" id="A0A939EVW6"/>
<sequence>MKKLLLLLYVLLGVSAATQAQTAPFTITQANFPAYPNVLERYLPVHRRQLTSFTVPRPGANQLWNYGNLVADSAVLENTYQTPSAASPFPAATRSYATTQRTTQQYAVAVYGLWAGFAGQQYEALTPAGLQRLGYTLQVQQWRIRNAADTTANDFLRLPAQTVAYQGSAYRLQFPVSGIRTAAYRAEVQLQATVRQLGLNAAPVRLVRSFTQLDSVAGFGTMQLPAPAGGQASFPAIMVYTVLRETDSLYVGNQPAPTLLLRTLGIQQGEQRQILQTVFYRENSSQPALQLYHGNSFQVVRPFFGIWFSAEPSLNSIVASSRSSQALTGALRAYPNPVVSGEFTVELPGSAQPLQLAVRDLVGRQVARATTTPGRATTALRGLPAGTYLVEATAPDGRRGTVRVQVP</sequence>